<gene>
    <name evidence="1" type="ORF">E9677_00945</name>
</gene>
<protein>
    <recommendedName>
        <fullName evidence="3">N-acetyltransferase domain-containing protein</fullName>
    </recommendedName>
</protein>
<evidence type="ECO:0000313" key="2">
    <source>
        <dbReference type="Proteomes" id="UP000309667"/>
    </source>
</evidence>
<keyword evidence="2" id="KW-1185">Reference proteome</keyword>
<sequence length="98" mass="11273">MSGKVVFKYADKLGSNGMIVTKMECKDSGERGLGVESALVRLHYKPNSQNIDWRIDGWNNLEENKKYWKSRGFELASYTVFRRAASGLRLFCTVFNEK</sequence>
<accession>A0ABY2R151</accession>
<reference evidence="1 2" key="1">
    <citation type="submission" date="2019-04" db="EMBL/GenBank/DDBJ databases">
        <title>Genome sequence of strain 7209-2.</title>
        <authorList>
            <person name="Gao J."/>
            <person name="Sun J."/>
        </authorList>
    </citation>
    <scope>NUCLEOTIDE SEQUENCE [LARGE SCALE GENOMIC DNA]</scope>
    <source>
        <strain evidence="1 2">7209-2</strain>
    </source>
</reference>
<proteinExistence type="predicted"/>
<organism evidence="1 2">
    <name type="scientific">Rhizobium rhizophilum</name>
    <dbReference type="NCBI Taxonomy" id="1850373"/>
    <lineage>
        <taxon>Bacteria</taxon>
        <taxon>Pseudomonadati</taxon>
        <taxon>Pseudomonadota</taxon>
        <taxon>Alphaproteobacteria</taxon>
        <taxon>Hyphomicrobiales</taxon>
        <taxon>Rhizobiaceae</taxon>
        <taxon>Rhizobium/Agrobacterium group</taxon>
        <taxon>Rhizobium</taxon>
    </lineage>
</organism>
<dbReference type="EMBL" id="STGT01000001">
    <property type="protein sequence ID" value="THV17544.1"/>
    <property type="molecule type" value="Genomic_DNA"/>
</dbReference>
<comment type="caution">
    <text evidence="1">The sequence shown here is derived from an EMBL/GenBank/DDBJ whole genome shotgun (WGS) entry which is preliminary data.</text>
</comment>
<dbReference type="Proteomes" id="UP000309667">
    <property type="component" value="Unassembled WGS sequence"/>
</dbReference>
<evidence type="ECO:0000313" key="1">
    <source>
        <dbReference type="EMBL" id="THV17544.1"/>
    </source>
</evidence>
<name>A0ABY2R151_9HYPH</name>
<evidence type="ECO:0008006" key="3">
    <source>
        <dbReference type="Google" id="ProtNLM"/>
    </source>
</evidence>